<dbReference type="Proteomes" id="UP000515158">
    <property type="component" value="Unplaced"/>
</dbReference>
<keyword evidence="4" id="KW-0539">Nucleus</keyword>
<dbReference type="GO" id="GO:0005634">
    <property type="term" value="C:nucleus"/>
    <property type="evidence" value="ECO:0007669"/>
    <property type="project" value="UniProtKB-SubCell"/>
</dbReference>
<dbReference type="PANTHER" id="PTHR31661">
    <property type="entry name" value="SIMILAR TO CDNA SEQUENCE BC052040"/>
    <property type="match status" value="1"/>
</dbReference>
<dbReference type="InParanoid" id="A0A6P8ZW22"/>
<name>A0A6P8ZW22_THRPL</name>
<sequence>MRGMPVDLYRDILFEINNFKGSARECNLCLCTKFPEVPNLTLGSIYSLEYQRRMKRNHSRIASSADKYYDKFQEAVNRGDEPGVILRMAQSIDISPALLARMILEQHYERLAPEVAVSVSKSLISRKMKDTTLIEDRDVAYEVYLVSSCIRYTYRPMYSDCQNVFVFFQSTLNDDQYGPLADVGKHSLGQEYELKLQRIAKDLKLAFRGEEHLRLKGYDKTPDIKLDIPIAVDGFIINWIESKALFGDEEGHRGYLKDQYLSYWNRFGTGLVIYWLGFLETLDQMNEKKIIVMSDFPSNITQMDPQCIKPPQL</sequence>
<evidence type="ECO:0000313" key="6">
    <source>
        <dbReference type="Proteomes" id="UP000515158"/>
    </source>
</evidence>
<dbReference type="FunCoup" id="A0A6P8ZW22">
    <property type="interactions" value="1355"/>
</dbReference>
<dbReference type="OrthoDB" id="1272at2759"/>
<evidence type="ECO:0000256" key="4">
    <source>
        <dbReference type="ARBA" id="ARBA00023242"/>
    </source>
</evidence>
<evidence type="ECO:0000256" key="1">
    <source>
        <dbReference type="ARBA" id="ARBA00004123"/>
    </source>
</evidence>
<comment type="subcellular location">
    <subcellularLocation>
        <location evidence="2">Cytoplasm</location>
    </subcellularLocation>
    <subcellularLocation>
        <location evidence="1">Nucleus</location>
    </subcellularLocation>
</comment>
<evidence type="ECO:0000313" key="7">
    <source>
        <dbReference type="RefSeq" id="XP_034249364.1"/>
    </source>
</evidence>
<evidence type="ECO:0000256" key="3">
    <source>
        <dbReference type="ARBA" id="ARBA00022490"/>
    </source>
</evidence>
<keyword evidence="3" id="KW-0963">Cytoplasm</keyword>
<dbReference type="PANTHER" id="PTHR31661:SF1">
    <property type="entry name" value="CDAN1-INTERACTING NUCLEASE 1"/>
    <property type="match status" value="1"/>
</dbReference>
<organism evidence="7">
    <name type="scientific">Thrips palmi</name>
    <name type="common">Melon thrips</name>
    <dbReference type="NCBI Taxonomy" id="161013"/>
    <lineage>
        <taxon>Eukaryota</taxon>
        <taxon>Metazoa</taxon>
        <taxon>Ecdysozoa</taxon>
        <taxon>Arthropoda</taxon>
        <taxon>Hexapoda</taxon>
        <taxon>Insecta</taxon>
        <taxon>Pterygota</taxon>
        <taxon>Neoptera</taxon>
        <taxon>Paraneoptera</taxon>
        <taxon>Thysanoptera</taxon>
        <taxon>Terebrantia</taxon>
        <taxon>Thripoidea</taxon>
        <taxon>Thripidae</taxon>
        <taxon>Thrips</taxon>
    </lineage>
</organism>
<dbReference type="Pfam" id="PF14811">
    <property type="entry name" value="TPD"/>
    <property type="match status" value="1"/>
</dbReference>
<dbReference type="RefSeq" id="XP_034249364.1">
    <property type="nucleotide sequence ID" value="XM_034393473.1"/>
</dbReference>
<dbReference type="InterPro" id="IPR029404">
    <property type="entry name" value="CDIN1"/>
</dbReference>
<dbReference type="GO" id="GO:0005737">
    <property type="term" value="C:cytoplasm"/>
    <property type="evidence" value="ECO:0007669"/>
    <property type="project" value="UniProtKB-SubCell"/>
</dbReference>
<protein>
    <recommendedName>
        <fullName evidence="5">CDAN1-interacting nuclease 1</fullName>
    </recommendedName>
</protein>
<keyword evidence="6" id="KW-1185">Reference proteome</keyword>
<dbReference type="GeneID" id="117650227"/>
<evidence type="ECO:0000256" key="2">
    <source>
        <dbReference type="ARBA" id="ARBA00004496"/>
    </source>
</evidence>
<gene>
    <name evidence="7" type="primary">LOC117650227</name>
</gene>
<accession>A0A6P8ZW22</accession>
<evidence type="ECO:0000256" key="5">
    <source>
        <dbReference type="ARBA" id="ARBA00023480"/>
    </source>
</evidence>
<dbReference type="AlphaFoldDB" id="A0A6P8ZW22"/>
<dbReference type="KEGG" id="tpal:117650227"/>
<reference evidence="7" key="1">
    <citation type="submission" date="2025-08" db="UniProtKB">
        <authorList>
            <consortium name="RefSeq"/>
        </authorList>
    </citation>
    <scope>IDENTIFICATION</scope>
    <source>
        <tissue evidence="7">Total insect</tissue>
    </source>
</reference>
<proteinExistence type="predicted"/>